<gene>
    <name evidence="1" type="ORF">NPIL_43201</name>
</gene>
<name>A0A8X6QG41_NEPPI</name>
<accession>A0A8X6QG41</accession>
<organism evidence="1 2">
    <name type="scientific">Nephila pilipes</name>
    <name type="common">Giant wood spider</name>
    <name type="synonym">Nephila maculata</name>
    <dbReference type="NCBI Taxonomy" id="299642"/>
    <lineage>
        <taxon>Eukaryota</taxon>
        <taxon>Metazoa</taxon>
        <taxon>Ecdysozoa</taxon>
        <taxon>Arthropoda</taxon>
        <taxon>Chelicerata</taxon>
        <taxon>Arachnida</taxon>
        <taxon>Araneae</taxon>
        <taxon>Araneomorphae</taxon>
        <taxon>Entelegynae</taxon>
        <taxon>Araneoidea</taxon>
        <taxon>Nephilidae</taxon>
        <taxon>Nephila</taxon>
    </lineage>
</organism>
<dbReference type="AlphaFoldDB" id="A0A8X6QG41"/>
<evidence type="ECO:0000313" key="1">
    <source>
        <dbReference type="EMBL" id="GFU25367.1"/>
    </source>
</evidence>
<comment type="caution">
    <text evidence="1">The sequence shown here is derived from an EMBL/GenBank/DDBJ whole genome shotgun (WGS) entry which is preliminary data.</text>
</comment>
<reference evidence="1" key="1">
    <citation type="submission" date="2020-08" db="EMBL/GenBank/DDBJ databases">
        <title>Multicomponent nature underlies the extraordinary mechanical properties of spider dragline silk.</title>
        <authorList>
            <person name="Kono N."/>
            <person name="Nakamura H."/>
            <person name="Mori M."/>
            <person name="Yoshida Y."/>
            <person name="Ohtoshi R."/>
            <person name="Malay A.D."/>
            <person name="Moran D.A.P."/>
            <person name="Tomita M."/>
            <person name="Numata K."/>
            <person name="Arakawa K."/>
        </authorList>
    </citation>
    <scope>NUCLEOTIDE SEQUENCE</scope>
</reference>
<proteinExistence type="predicted"/>
<dbReference type="Proteomes" id="UP000887013">
    <property type="component" value="Unassembled WGS sequence"/>
</dbReference>
<dbReference type="EMBL" id="BMAW01128413">
    <property type="protein sequence ID" value="GFU25367.1"/>
    <property type="molecule type" value="Genomic_DNA"/>
</dbReference>
<protein>
    <submittedName>
        <fullName evidence="1">Uncharacterized protein</fullName>
    </submittedName>
</protein>
<sequence length="93" mass="10883">MCEVRRHRIYRRVKPSDTPPVYKGYSGENHPANFSGCRKKSFKIDLKKLYYNNRYLSQESQGLELRTGGNNARHFRGPLDDCFRASPAKMIRC</sequence>
<evidence type="ECO:0000313" key="2">
    <source>
        <dbReference type="Proteomes" id="UP000887013"/>
    </source>
</evidence>
<keyword evidence="2" id="KW-1185">Reference proteome</keyword>